<accession>A0ABM8W0S7</accession>
<organism evidence="1 2">
    <name type="scientific">Gigaspora margarita</name>
    <dbReference type="NCBI Taxonomy" id="4874"/>
    <lineage>
        <taxon>Eukaryota</taxon>
        <taxon>Fungi</taxon>
        <taxon>Fungi incertae sedis</taxon>
        <taxon>Mucoromycota</taxon>
        <taxon>Glomeromycotina</taxon>
        <taxon>Glomeromycetes</taxon>
        <taxon>Diversisporales</taxon>
        <taxon>Gigasporaceae</taxon>
        <taxon>Gigaspora</taxon>
    </lineage>
</organism>
<name>A0ABM8W0S7_GIGMA</name>
<reference evidence="1 2" key="1">
    <citation type="submission" date="2021-06" db="EMBL/GenBank/DDBJ databases">
        <authorList>
            <person name="Kallberg Y."/>
            <person name="Tangrot J."/>
            <person name="Rosling A."/>
        </authorList>
    </citation>
    <scope>NUCLEOTIDE SEQUENCE [LARGE SCALE GENOMIC DNA]</scope>
    <source>
        <strain evidence="1 2">120-4 pot B 10/14</strain>
    </source>
</reference>
<dbReference type="Proteomes" id="UP000789901">
    <property type="component" value="Unassembled WGS sequence"/>
</dbReference>
<dbReference type="EMBL" id="CAJVQB010000564">
    <property type="protein sequence ID" value="CAG8495664.1"/>
    <property type="molecule type" value="Genomic_DNA"/>
</dbReference>
<gene>
    <name evidence="1" type="ORF">GMARGA_LOCUS1942</name>
</gene>
<comment type="caution">
    <text evidence="1">The sequence shown here is derived from an EMBL/GenBank/DDBJ whole genome shotgun (WGS) entry which is preliminary data.</text>
</comment>
<proteinExistence type="predicted"/>
<evidence type="ECO:0000313" key="2">
    <source>
        <dbReference type="Proteomes" id="UP000789901"/>
    </source>
</evidence>
<evidence type="ECO:0000313" key="1">
    <source>
        <dbReference type="EMBL" id="CAG8495664.1"/>
    </source>
</evidence>
<sequence length="79" mass="9210">MKINTKELVNLTNEDAVLDNIGFNCNDLDLKVQAALYCALKILGYTNRYTILYASLLDLWYKKLDFIFSKIKQQVIQNF</sequence>
<protein>
    <submittedName>
        <fullName evidence="1">30993_t:CDS:1</fullName>
    </submittedName>
</protein>
<keyword evidence="2" id="KW-1185">Reference proteome</keyword>